<name>A0ABW5UG59_9SPHI</name>
<dbReference type="EMBL" id="JBHUMB010000014">
    <property type="protein sequence ID" value="MFD2744383.1"/>
    <property type="molecule type" value="Genomic_DNA"/>
</dbReference>
<feature type="chain" id="PRO_5046755227" evidence="1">
    <location>
        <begin position="24"/>
        <end position="161"/>
    </location>
</feature>
<dbReference type="InterPro" id="IPR045497">
    <property type="entry name" value="DUF6438"/>
</dbReference>
<comment type="caution">
    <text evidence="3">The sequence shown here is derived from an EMBL/GenBank/DDBJ whole genome shotgun (WGS) entry which is preliminary data.</text>
</comment>
<protein>
    <submittedName>
        <fullName evidence="3">DUF6438 domain-containing protein</fullName>
    </submittedName>
</protein>
<proteinExistence type="predicted"/>
<feature type="signal peptide" evidence="1">
    <location>
        <begin position="1"/>
        <end position="23"/>
    </location>
</feature>
<dbReference type="RefSeq" id="WP_156472386.1">
    <property type="nucleotide sequence ID" value="NZ_JBHUMB010000014.1"/>
</dbReference>
<evidence type="ECO:0000313" key="4">
    <source>
        <dbReference type="Proteomes" id="UP001597418"/>
    </source>
</evidence>
<keyword evidence="1" id="KW-0732">Signal</keyword>
<reference evidence="4" key="1">
    <citation type="journal article" date="2019" name="Int. J. Syst. Evol. Microbiol.">
        <title>The Global Catalogue of Microorganisms (GCM) 10K type strain sequencing project: providing services to taxonomists for standard genome sequencing and annotation.</title>
        <authorList>
            <consortium name="The Broad Institute Genomics Platform"/>
            <consortium name="The Broad Institute Genome Sequencing Center for Infectious Disease"/>
            <person name="Wu L."/>
            <person name="Ma J."/>
        </authorList>
    </citation>
    <scope>NUCLEOTIDE SEQUENCE [LARGE SCALE GENOMIC DNA]</scope>
    <source>
        <strain evidence="4">KCTC 42247</strain>
    </source>
</reference>
<evidence type="ECO:0000256" key="1">
    <source>
        <dbReference type="SAM" id="SignalP"/>
    </source>
</evidence>
<sequence length="161" mass="18201">MKQFGYYCLILALTMTSCSSQQGARKKNTEQISMISLSKTPCFGTCPAYTIEIDKNCIVKLDAVAHVPNDMKGKYKTNLPEKEWMLIVDKLESMQFKNLQDQYGNRQITDLPSVNTMITFAEGETKKINDYGARGTEELSVLYTYADSLVRALDWEPVSSN</sequence>
<organism evidence="3 4">
    <name type="scientific">Sphingobacterium populi</name>
    <dbReference type="NCBI Taxonomy" id="1812824"/>
    <lineage>
        <taxon>Bacteria</taxon>
        <taxon>Pseudomonadati</taxon>
        <taxon>Bacteroidota</taxon>
        <taxon>Sphingobacteriia</taxon>
        <taxon>Sphingobacteriales</taxon>
        <taxon>Sphingobacteriaceae</taxon>
        <taxon>Sphingobacterium</taxon>
    </lineage>
</organism>
<evidence type="ECO:0000259" key="2">
    <source>
        <dbReference type="Pfam" id="PF20033"/>
    </source>
</evidence>
<dbReference type="PROSITE" id="PS51257">
    <property type="entry name" value="PROKAR_LIPOPROTEIN"/>
    <property type="match status" value="1"/>
</dbReference>
<accession>A0ABW5UG59</accession>
<feature type="domain" description="DUF6438" evidence="2">
    <location>
        <begin position="34"/>
        <end position="149"/>
    </location>
</feature>
<keyword evidence="4" id="KW-1185">Reference proteome</keyword>
<dbReference type="Pfam" id="PF20033">
    <property type="entry name" value="DUF6438"/>
    <property type="match status" value="1"/>
</dbReference>
<dbReference type="Proteomes" id="UP001597418">
    <property type="component" value="Unassembled WGS sequence"/>
</dbReference>
<evidence type="ECO:0000313" key="3">
    <source>
        <dbReference type="EMBL" id="MFD2744383.1"/>
    </source>
</evidence>
<gene>
    <name evidence="3" type="ORF">ACFSQ6_13375</name>
</gene>